<dbReference type="EMBL" id="WKJL01000007">
    <property type="protein sequence ID" value="MRW84889.1"/>
    <property type="molecule type" value="Genomic_DNA"/>
</dbReference>
<name>A0A844DBN2_9BURK</name>
<protein>
    <submittedName>
        <fullName evidence="1">Uncharacterized protein</fullName>
    </submittedName>
</protein>
<comment type="caution">
    <text evidence="1">The sequence shown here is derived from an EMBL/GenBank/DDBJ whole genome shotgun (WGS) entry which is preliminary data.</text>
</comment>
<dbReference type="Proteomes" id="UP000439986">
    <property type="component" value="Unassembled WGS sequence"/>
</dbReference>
<sequence length="92" mass="10002">MAELELGQGRRVGAGWRHQAAQGPGQSLSVKILADGKAIESNYVIQPKAKNWAVVVVPLKEPAADNKTIDGLWVQGAAASYKPYYITHIQFE</sequence>
<evidence type="ECO:0000313" key="2">
    <source>
        <dbReference type="Proteomes" id="UP000439986"/>
    </source>
</evidence>
<gene>
    <name evidence="1" type="ORF">GJ698_12435</name>
</gene>
<organism evidence="1 2">
    <name type="scientific">Duganella aquatilis</name>
    <dbReference type="NCBI Taxonomy" id="2666082"/>
    <lineage>
        <taxon>Bacteria</taxon>
        <taxon>Pseudomonadati</taxon>
        <taxon>Pseudomonadota</taxon>
        <taxon>Betaproteobacteria</taxon>
        <taxon>Burkholderiales</taxon>
        <taxon>Oxalobacteraceae</taxon>
        <taxon>Telluria group</taxon>
        <taxon>Duganella</taxon>
    </lineage>
</organism>
<dbReference type="RefSeq" id="WP_154357937.1">
    <property type="nucleotide sequence ID" value="NZ_WKJL01000007.1"/>
</dbReference>
<dbReference type="AlphaFoldDB" id="A0A844DBN2"/>
<accession>A0A844DBN2</accession>
<reference evidence="1 2" key="1">
    <citation type="submission" date="2019-11" db="EMBL/GenBank/DDBJ databases">
        <title>Novel species isolated from a subtropical stream in China.</title>
        <authorList>
            <person name="Lu H."/>
        </authorList>
    </citation>
    <scope>NUCLEOTIDE SEQUENCE [LARGE SCALE GENOMIC DNA]</scope>
    <source>
        <strain evidence="1 2">FT26W</strain>
    </source>
</reference>
<keyword evidence="2" id="KW-1185">Reference proteome</keyword>
<evidence type="ECO:0000313" key="1">
    <source>
        <dbReference type="EMBL" id="MRW84889.1"/>
    </source>
</evidence>
<proteinExistence type="predicted"/>